<organism evidence="1 2">
    <name type="scientific">Actinoallomurus iriomotensis</name>
    <dbReference type="NCBI Taxonomy" id="478107"/>
    <lineage>
        <taxon>Bacteria</taxon>
        <taxon>Bacillati</taxon>
        <taxon>Actinomycetota</taxon>
        <taxon>Actinomycetes</taxon>
        <taxon>Streptosporangiales</taxon>
        <taxon>Thermomonosporaceae</taxon>
        <taxon>Actinoallomurus</taxon>
    </lineage>
</organism>
<dbReference type="GO" id="GO:0003677">
    <property type="term" value="F:DNA binding"/>
    <property type="evidence" value="ECO:0007669"/>
    <property type="project" value="InterPro"/>
</dbReference>
<name>A0A9W6RE65_9ACTN</name>
<sequence>MSAFTWTCLAFMGGLLLVALGDLVSEEIRNRLDGLPFAILLAASRRLPPELRMPTYEEEWLPELHFVLRGDQALPITRLIKGTRFAFGLLLAARAIGHDLQDVRGAERDVIVPTPLKVTVLASEDIELLAEISRGVTADVAAQRLRVTPKVLRRRLRRICDELDVNTPIEAVVWAARKDLL</sequence>
<dbReference type="InterPro" id="IPR036388">
    <property type="entry name" value="WH-like_DNA-bd_sf"/>
</dbReference>
<evidence type="ECO:0008006" key="3">
    <source>
        <dbReference type="Google" id="ProtNLM"/>
    </source>
</evidence>
<proteinExistence type="predicted"/>
<dbReference type="AlphaFoldDB" id="A0A9W6RE65"/>
<dbReference type="InterPro" id="IPR016032">
    <property type="entry name" value="Sig_transdc_resp-reg_C-effctor"/>
</dbReference>
<protein>
    <recommendedName>
        <fullName evidence="3">HTH luxR-type domain-containing protein</fullName>
    </recommendedName>
</protein>
<dbReference type="SUPFAM" id="SSF46894">
    <property type="entry name" value="C-terminal effector domain of the bipartite response regulators"/>
    <property type="match status" value="1"/>
</dbReference>
<dbReference type="Gene3D" id="1.10.10.10">
    <property type="entry name" value="Winged helix-like DNA-binding domain superfamily/Winged helix DNA-binding domain"/>
    <property type="match status" value="1"/>
</dbReference>
<comment type="caution">
    <text evidence="1">The sequence shown here is derived from an EMBL/GenBank/DDBJ whole genome shotgun (WGS) entry which is preliminary data.</text>
</comment>
<dbReference type="Proteomes" id="UP001165135">
    <property type="component" value="Unassembled WGS sequence"/>
</dbReference>
<dbReference type="EMBL" id="BSTJ01000003">
    <property type="protein sequence ID" value="GLY74401.1"/>
    <property type="molecule type" value="Genomic_DNA"/>
</dbReference>
<dbReference type="GO" id="GO:0006355">
    <property type="term" value="P:regulation of DNA-templated transcription"/>
    <property type="evidence" value="ECO:0007669"/>
    <property type="project" value="InterPro"/>
</dbReference>
<evidence type="ECO:0000313" key="1">
    <source>
        <dbReference type="EMBL" id="GLY74401.1"/>
    </source>
</evidence>
<reference evidence="1" key="1">
    <citation type="submission" date="2023-03" db="EMBL/GenBank/DDBJ databases">
        <title>Actinoallomurus iriomotensis NBRC 103681.</title>
        <authorList>
            <person name="Ichikawa N."/>
            <person name="Sato H."/>
            <person name="Tonouchi N."/>
        </authorList>
    </citation>
    <scope>NUCLEOTIDE SEQUENCE</scope>
    <source>
        <strain evidence="1">NBRC 103681</strain>
    </source>
</reference>
<accession>A0A9W6RE65</accession>
<gene>
    <name evidence="1" type="ORF">Airi01_026680</name>
</gene>
<evidence type="ECO:0000313" key="2">
    <source>
        <dbReference type="Proteomes" id="UP001165135"/>
    </source>
</evidence>
<dbReference type="RefSeq" id="WP_432705562.1">
    <property type="nucleotide sequence ID" value="NZ_BSTJ01000003.1"/>
</dbReference>